<sequence>MTPVVPCKRSALLLVILLLFFFFISITVVGARSMPKGGSSDVGHTPRPAVGTGKTQSDAYMANEEYLEGAADLVVMDYTPARKNPPIHN</sequence>
<dbReference type="Proteomes" id="UP000607653">
    <property type="component" value="Unassembled WGS sequence"/>
</dbReference>
<evidence type="ECO:0000256" key="1">
    <source>
        <dbReference type="SAM" id="MobiDB-lite"/>
    </source>
</evidence>
<feature type="signal peptide" evidence="2">
    <location>
        <begin position="1"/>
        <end position="31"/>
    </location>
</feature>
<evidence type="ECO:0000313" key="4">
    <source>
        <dbReference type="Proteomes" id="UP000607653"/>
    </source>
</evidence>
<dbReference type="InterPro" id="IPR049306">
    <property type="entry name" value="GLV1-2"/>
</dbReference>
<feature type="chain" id="PRO_5032357475" description="Root meristem growth factor 9-like" evidence="2">
    <location>
        <begin position="32"/>
        <end position="89"/>
    </location>
</feature>
<feature type="region of interest" description="Disordered" evidence="1">
    <location>
        <begin position="35"/>
        <end position="55"/>
    </location>
</feature>
<reference evidence="3 4" key="1">
    <citation type="journal article" date="2020" name="Mol. Biol. Evol.">
        <title>Distinct Expression and Methylation Patterns for Genes with Different Fates following a Single Whole-Genome Duplication in Flowering Plants.</title>
        <authorList>
            <person name="Shi T."/>
            <person name="Rahmani R.S."/>
            <person name="Gugger P.F."/>
            <person name="Wang M."/>
            <person name="Li H."/>
            <person name="Zhang Y."/>
            <person name="Li Z."/>
            <person name="Wang Q."/>
            <person name="Van de Peer Y."/>
            <person name="Marchal K."/>
            <person name="Chen J."/>
        </authorList>
    </citation>
    <scope>NUCLEOTIDE SEQUENCE [LARGE SCALE GENOMIC DNA]</scope>
    <source>
        <tissue evidence="3">Leaf</tissue>
    </source>
</reference>
<organism evidence="3 4">
    <name type="scientific">Nelumbo nucifera</name>
    <name type="common">Sacred lotus</name>
    <dbReference type="NCBI Taxonomy" id="4432"/>
    <lineage>
        <taxon>Eukaryota</taxon>
        <taxon>Viridiplantae</taxon>
        <taxon>Streptophyta</taxon>
        <taxon>Embryophyta</taxon>
        <taxon>Tracheophyta</taxon>
        <taxon>Spermatophyta</taxon>
        <taxon>Magnoliopsida</taxon>
        <taxon>Proteales</taxon>
        <taxon>Nelumbonaceae</taxon>
        <taxon>Nelumbo</taxon>
    </lineage>
</organism>
<gene>
    <name evidence="3" type="ORF">HUJ06_014434</name>
</gene>
<evidence type="ECO:0000256" key="2">
    <source>
        <dbReference type="SAM" id="SignalP"/>
    </source>
</evidence>
<dbReference type="Pfam" id="PF21529">
    <property type="entry name" value="GLV1-2"/>
    <property type="match status" value="1"/>
</dbReference>
<accession>A0A822Z8T8</accession>
<name>A0A822Z8T8_NELNU</name>
<proteinExistence type="predicted"/>
<evidence type="ECO:0008006" key="5">
    <source>
        <dbReference type="Google" id="ProtNLM"/>
    </source>
</evidence>
<dbReference type="EMBL" id="DUZY01000005">
    <property type="protein sequence ID" value="DAD40111.1"/>
    <property type="molecule type" value="Genomic_DNA"/>
</dbReference>
<dbReference type="AlphaFoldDB" id="A0A822Z8T8"/>
<keyword evidence="2" id="KW-0732">Signal</keyword>
<evidence type="ECO:0000313" key="3">
    <source>
        <dbReference type="EMBL" id="DAD40111.1"/>
    </source>
</evidence>
<comment type="caution">
    <text evidence="3">The sequence shown here is derived from an EMBL/GenBank/DDBJ whole genome shotgun (WGS) entry which is preliminary data.</text>
</comment>
<keyword evidence="4" id="KW-1185">Reference proteome</keyword>
<protein>
    <recommendedName>
        <fullName evidence="5">Root meristem growth factor 9-like</fullName>
    </recommendedName>
</protein>